<dbReference type="CDD" id="cd02022">
    <property type="entry name" value="DPCK"/>
    <property type="match status" value="1"/>
</dbReference>
<dbReference type="STRING" id="266762.HQ36_03415"/>
<keyword evidence="5" id="KW-0808">Transferase</keyword>
<keyword evidence="8" id="KW-1185">Reference proteome</keyword>
<keyword evidence="5" id="KW-0963">Cytoplasm</keyword>
<protein>
    <recommendedName>
        <fullName evidence="5 6">Dephospho-CoA kinase</fullName>
        <ecNumber evidence="5 6">2.7.1.24</ecNumber>
    </recommendedName>
    <alternativeName>
        <fullName evidence="5">Dephosphocoenzyme A kinase</fullName>
    </alternativeName>
</protein>
<sequence length="199" mass="22517">MLGISGGIGSGKSVFSRLLSFFDIPVFDSDREAKLLYGEGEVKDFVSTHFGTEFYATSDGSLNRKAFAQLIFSRPEARALVESFIHPLVKKRFELFRERQQKRWIGLESAILFPSGLDVFCNAVVWIEAPLEERIKRIALRDKATEEEIVQRIKAQEGISPKEQSIPLFKVNNSACSPLLPQIRNLLESLNTLFEQGYS</sequence>
<organism evidence="7 8">
    <name type="scientific">Porphyromonas gingivicanis</name>
    <dbReference type="NCBI Taxonomy" id="266762"/>
    <lineage>
        <taxon>Bacteria</taxon>
        <taxon>Pseudomonadati</taxon>
        <taxon>Bacteroidota</taxon>
        <taxon>Bacteroidia</taxon>
        <taxon>Bacteroidales</taxon>
        <taxon>Porphyromonadaceae</taxon>
        <taxon>Porphyromonas</taxon>
    </lineage>
</organism>
<keyword evidence="5" id="KW-0418">Kinase</keyword>
<dbReference type="PANTHER" id="PTHR10695:SF46">
    <property type="entry name" value="BIFUNCTIONAL COENZYME A SYNTHASE-RELATED"/>
    <property type="match status" value="1"/>
</dbReference>
<accession>A0A0A2G434</accession>
<evidence type="ECO:0000256" key="4">
    <source>
        <dbReference type="ARBA" id="ARBA00022993"/>
    </source>
</evidence>
<evidence type="ECO:0000313" key="8">
    <source>
        <dbReference type="Proteomes" id="UP000030134"/>
    </source>
</evidence>
<comment type="subcellular location">
    <subcellularLocation>
        <location evidence="5">Cytoplasm</location>
    </subcellularLocation>
</comment>
<dbReference type="GO" id="GO:0004140">
    <property type="term" value="F:dephospho-CoA kinase activity"/>
    <property type="evidence" value="ECO:0007669"/>
    <property type="project" value="UniProtKB-UniRule"/>
</dbReference>
<dbReference type="SUPFAM" id="SSF52540">
    <property type="entry name" value="P-loop containing nucleoside triphosphate hydrolases"/>
    <property type="match status" value="1"/>
</dbReference>
<dbReference type="EMBL" id="JQZW01000008">
    <property type="protein sequence ID" value="KGN97986.1"/>
    <property type="molecule type" value="Genomic_DNA"/>
</dbReference>
<dbReference type="HAMAP" id="MF_00376">
    <property type="entry name" value="Dephospho_CoA_kinase"/>
    <property type="match status" value="1"/>
</dbReference>
<keyword evidence="3 5" id="KW-0067">ATP-binding</keyword>
<dbReference type="GO" id="GO:0005737">
    <property type="term" value="C:cytoplasm"/>
    <property type="evidence" value="ECO:0007669"/>
    <property type="project" value="UniProtKB-SubCell"/>
</dbReference>
<comment type="function">
    <text evidence="5">Catalyzes the phosphorylation of the 3'-hydroxyl group of dephosphocoenzyme A to form coenzyme A.</text>
</comment>
<dbReference type="AlphaFoldDB" id="A0A0A2G434"/>
<proteinExistence type="inferred from homology"/>
<gene>
    <name evidence="5" type="primary">coaE</name>
    <name evidence="7" type="ORF">HQ36_03415</name>
</gene>
<dbReference type="eggNOG" id="COG0237">
    <property type="taxonomic scope" value="Bacteria"/>
</dbReference>
<dbReference type="InterPro" id="IPR001977">
    <property type="entry name" value="Depp_CoAkinase"/>
</dbReference>
<comment type="catalytic activity">
    <reaction evidence="5">
        <text>3'-dephospho-CoA + ATP = ADP + CoA + H(+)</text>
        <dbReference type="Rhea" id="RHEA:18245"/>
        <dbReference type="ChEBI" id="CHEBI:15378"/>
        <dbReference type="ChEBI" id="CHEBI:30616"/>
        <dbReference type="ChEBI" id="CHEBI:57287"/>
        <dbReference type="ChEBI" id="CHEBI:57328"/>
        <dbReference type="ChEBI" id="CHEBI:456216"/>
        <dbReference type="EC" id="2.7.1.24"/>
    </reaction>
</comment>
<comment type="pathway">
    <text evidence="5">Cofactor biosynthesis; coenzyme A biosynthesis; CoA from (R)-pantothenate: step 5/5.</text>
</comment>
<name>A0A0A2G434_9PORP</name>
<dbReference type="Pfam" id="PF01121">
    <property type="entry name" value="CoaE"/>
    <property type="match status" value="1"/>
</dbReference>
<evidence type="ECO:0000256" key="1">
    <source>
        <dbReference type="ARBA" id="ARBA00009018"/>
    </source>
</evidence>
<evidence type="ECO:0000256" key="2">
    <source>
        <dbReference type="ARBA" id="ARBA00022741"/>
    </source>
</evidence>
<keyword evidence="4 5" id="KW-0173">Coenzyme A biosynthesis</keyword>
<dbReference type="PANTHER" id="PTHR10695">
    <property type="entry name" value="DEPHOSPHO-COA KINASE-RELATED"/>
    <property type="match status" value="1"/>
</dbReference>
<keyword evidence="2 5" id="KW-0547">Nucleotide-binding</keyword>
<dbReference type="EC" id="2.7.1.24" evidence="5 6"/>
<dbReference type="Gene3D" id="3.40.50.300">
    <property type="entry name" value="P-loop containing nucleotide triphosphate hydrolases"/>
    <property type="match status" value="1"/>
</dbReference>
<dbReference type="InterPro" id="IPR027417">
    <property type="entry name" value="P-loop_NTPase"/>
</dbReference>
<comment type="caution">
    <text evidence="7">The sequence shown here is derived from an EMBL/GenBank/DDBJ whole genome shotgun (WGS) entry which is preliminary data.</text>
</comment>
<evidence type="ECO:0000256" key="5">
    <source>
        <dbReference type="HAMAP-Rule" id="MF_00376"/>
    </source>
</evidence>
<evidence type="ECO:0000256" key="3">
    <source>
        <dbReference type="ARBA" id="ARBA00022840"/>
    </source>
</evidence>
<evidence type="ECO:0000256" key="6">
    <source>
        <dbReference type="NCBIfam" id="TIGR00152"/>
    </source>
</evidence>
<comment type="similarity">
    <text evidence="1 5">Belongs to the CoaE family.</text>
</comment>
<dbReference type="Proteomes" id="UP000030134">
    <property type="component" value="Unassembled WGS sequence"/>
</dbReference>
<dbReference type="UniPathway" id="UPA00241">
    <property type="reaction ID" value="UER00356"/>
</dbReference>
<reference evidence="7 8" key="1">
    <citation type="submission" date="2014-08" db="EMBL/GenBank/DDBJ databases">
        <title>Porphyromonas gingivicanis strain:COT-022_OH1391 Genome sequencing.</title>
        <authorList>
            <person name="Wallis C."/>
            <person name="Deusch O."/>
            <person name="O'Flynn C."/>
            <person name="Davis I."/>
            <person name="Jospin G."/>
            <person name="Darling A.E."/>
            <person name="Coil D.A."/>
            <person name="Alexiev A."/>
            <person name="Horsfall A."/>
            <person name="Kirkwood N."/>
            <person name="Harris S."/>
            <person name="Eisen J.A."/>
        </authorList>
    </citation>
    <scope>NUCLEOTIDE SEQUENCE [LARGE SCALE GENOMIC DNA]</scope>
    <source>
        <strain evidence="8">COT-022 OH1391</strain>
    </source>
</reference>
<dbReference type="NCBIfam" id="TIGR00152">
    <property type="entry name" value="dephospho-CoA kinase"/>
    <property type="match status" value="1"/>
</dbReference>
<dbReference type="PROSITE" id="PS51219">
    <property type="entry name" value="DPCK"/>
    <property type="match status" value="1"/>
</dbReference>
<feature type="binding site" evidence="5">
    <location>
        <begin position="9"/>
        <end position="14"/>
    </location>
    <ligand>
        <name>ATP</name>
        <dbReference type="ChEBI" id="CHEBI:30616"/>
    </ligand>
</feature>
<evidence type="ECO:0000313" key="7">
    <source>
        <dbReference type="EMBL" id="KGN97986.1"/>
    </source>
</evidence>
<dbReference type="GO" id="GO:0005524">
    <property type="term" value="F:ATP binding"/>
    <property type="evidence" value="ECO:0007669"/>
    <property type="project" value="UniProtKB-UniRule"/>
</dbReference>
<dbReference type="GO" id="GO:0015937">
    <property type="term" value="P:coenzyme A biosynthetic process"/>
    <property type="evidence" value="ECO:0007669"/>
    <property type="project" value="UniProtKB-UniRule"/>
</dbReference>